<organism evidence="3 4">
    <name type="scientific">Streptomyces sp. 900129855</name>
    <dbReference type="NCBI Taxonomy" id="3155129"/>
    <lineage>
        <taxon>Bacteria</taxon>
        <taxon>Bacillati</taxon>
        <taxon>Actinomycetota</taxon>
        <taxon>Actinomycetes</taxon>
        <taxon>Kitasatosporales</taxon>
        <taxon>Streptomycetaceae</taxon>
        <taxon>Streptomyces</taxon>
    </lineage>
</organism>
<feature type="region of interest" description="Disordered" evidence="1">
    <location>
        <begin position="104"/>
        <end position="152"/>
    </location>
</feature>
<comment type="caution">
    <text evidence="3">The sequence shown here is derived from an EMBL/GenBank/DDBJ whole genome shotgun (WGS) entry which is preliminary data.</text>
</comment>
<protein>
    <recommendedName>
        <fullName evidence="5">Secreted protein</fullName>
    </recommendedName>
</protein>
<sequence>MSRRRSLGTKKKIALLVSAAAVAGGGAFVMASTSNAAQTPQNAKPLAAADSNVCQGLATALGNNQKFIDGQRAAPDAQSTARIANREAVIAQIKVQQQASGCTVGESAQDSQATQPSQAASAPAGNTGNPGTAGNAGNGGSPGNGGAAASGRQVCNGSTVTLSGEGGAPAASSDRFPAGTRLKVTNLDNNKSTTVEVTSVSGSCALLNNAAFEQVREPGKFLIRRAVIEKVG</sequence>
<evidence type="ECO:0000256" key="1">
    <source>
        <dbReference type="SAM" id="MobiDB-lite"/>
    </source>
</evidence>
<feature type="compositionally biased region" description="Gly residues" evidence="1">
    <location>
        <begin position="134"/>
        <end position="148"/>
    </location>
</feature>
<proteinExistence type="predicted"/>
<evidence type="ECO:0000313" key="3">
    <source>
        <dbReference type="EMBL" id="MEU3779059.1"/>
    </source>
</evidence>
<dbReference type="RefSeq" id="WP_334580747.1">
    <property type="nucleotide sequence ID" value="NZ_JBEZVE010000001.1"/>
</dbReference>
<keyword evidence="2" id="KW-0732">Signal</keyword>
<feature type="compositionally biased region" description="Low complexity" evidence="1">
    <location>
        <begin position="107"/>
        <end position="133"/>
    </location>
</feature>
<evidence type="ECO:0000313" key="4">
    <source>
        <dbReference type="Proteomes" id="UP001550739"/>
    </source>
</evidence>
<evidence type="ECO:0000256" key="2">
    <source>
        <dbReference type="SAM" id="SignalP"/>
    </source>
</evidence>
<dbReference type="Proteomes" id="UP001550739">
    <property type="component" value="Unassembled WGS sequence"/>
</dbReference>
<reference evidence="3 4" key="1">
    <citation type="submission" date="2024-06" db="EMBL/GenBank/DDBJ databases">
        <title>The Natural Products Discovery Center: Release of the First 8490 Sequenced Strains for Exploring Actinobacteria Biosynthetic Diversity.</title>
        <authorList>
            <person name="Kalkreuter E."/>
            <person name="Kautsar S.A."/>
            <person name="Yang D."/>
            <person name="Bader C.D."/>
            <person name="Teijaro C.N."/>
            <person name="Fluegel L."/>
            <person name="Davis C.M."/>
            <person name="Simpson J.R."/>
            <person name="Lauterbach L."/>
            <person name="Steele A.D."/>
            <person name="Gui C."/>
            <person name="Meng S."/>
            <person name="Li G."/>
            <person name="Viehrig K."/>
            <person name="Ye F."/>
            <person name="Su P."/>
            <person name="Kiefer A.F."/>
            <person name="Nichols A."/>
            <person name="Cepeda A.J."/>
            <person name="Yan W."/>
            <person name="Fan B."/>
            <person name="Jiang Y."/>
            <person name="Adhikari A."/>
            <person name="Zheng C.-J."/>
            <person name="Schuster L."/>
            <person name="Cowan T.M."/>
            <person name="Smanski M.J."/>
            <person name="Chevrette M.G."/>
            <person name="De Carvalho L.P.S."/>
            <person name="Shen B."/>
        </authorList>
    </citation>
    <scope>NUCLEOTIDE SEQUENCE [LARGE SCALE GENOMIC DNA]</scope>
    <source>
        <strain evidence="3 4">NPDC033843</strain>
    </source>
</reference>
<gene>
    <name evidence="3" type="ORF">AB0E89_00470</name>
</gene>
<keyword evidence="4" id="KW-1185">Reference proteome</keyword>
<evidence type="ECO:0008006" key="5">
    <source>
        <dbReference type="Google" id="ProtNLM"/>
    </source>
</evidence>
<accession>A0ABV2Z940</accession>
<feature type="chain" id="PRO_5045532534" description="Secreted protein" evidence="2">
    <location>
        <begin position="37"/>
        <end position="232"/>
    </location>
</feature>
<dbReference type="EMBL" id="JBEZVE010000001">
    <property type="protein sequence ID" value="MEU3779059.1"/>
    <property type="molecule type" value="Genomic_DNA"/>
</dbReference>
<name>A0ABV2Z940_9ACTN</name>
<feature type="signal peptide" evidence="2">
    <location>
        <begin position="1"/>
        <end position="36"/>
    </location>
</feature>